<dbReference type="EMBL" id="JBAHYK010002612">
    <property type="protein sequence ID" value="KAL0564733.1"/>
    <property type="molecule type" value="Genomic_DNA"/>
</dbReference>
<evidence type="ECO:0000313" key="1">
    <source>
        <dbReference type="EMBL" id="KAL0564733.1"/>
    </source>
</evidence>
<accession>A0ABR3EPC0</accession>
<evidence type="ECO:0000313" key="2">
    <source>
        <dbReference type="Proteomes" id="UP001465976"/>
    </source>
</evidence>
<protein>
    <submittedName>
        <fullName evidence="1">Uncharacterized protein</fullName>
    </submittedName>
</protein>
<proteinExistence type="predicted"/>
<keyword evidence="2" id="KW-1185">Reference proteome</keyword>
<dbReference type="Proteomes" id="UP001465976">
    <property type="component" value="Unassembled WGS sequence"/>
</dbReference>
<comment type="caution">
    <text evidence="1">The sequence shown here is derived from an EMBL/GenBank/DDBJ whole genome shotgun (WGS) entry which is preliminary data.</text>
</comment>
<gene>
    <name evidence="1" type="ORF">V5O48_017311</name>
</gene>
<organism evidence="1 2">
    <name type="scientific">Marasmius crinis-equi</name>
    <dbReference type="NCBI Taxonomy" id="585013"/>
    <lineage>
        <taxon>Eukaryota</taxon>
        <taxon>Fungi</taxon>
        <taxon>Dikarya</taxon>
        <taxon>Basidiomycota</taxon>
        <taxon>Agaricomycotina</taxon>
        <taxon>Agaricomycetes</taxon>
        <taxon>Agaricomycetidae</taxon>
        <taxon>Agaricales</taxon>
        <taxon>Marasmiineae</taxon>
        <taxon>Marasmiaceae</taxon>
        <taxon>Marasmius</taxon>
    </lineage>
</organism>
<sequence>MTGESIKKDTPRYYMAPVVNYQLTPLAQHPRSELDPQQILCFFEKQLGDYLRLTAFQGETRRFNELTDFAPHGLLTFGTVVDRTAGIVGHFPSTPTPVWSCFPYRSEVDATYSKSVPSRVDLSIAKLAGPSRAELHFRLRLRSEDRYRLRAAFLARSLDFYHDDPDGLVQVEILHGMPCIKYPFPDSFFYWSLDEKGTRRIPEADWEKYEIPRLKVETWISSMWQWYNYHCVKDWLQLKGYHTLDGRQCAQDRNYPELLEGDPHEIRFDQCEQSETVAPEHLHAIQGRDPAPDQSETDLPEFFMYLSTEHQTCHG</sequence>
<reference evidence="1 2" key="1">
    <citation type="submission" date="2024-02" db="EMBL/GenBank/DDBJ databases">
        <title>A draft genome for the cacao thread blight pathogen Marasmius crinis-equi.</title>
        <authorList>
            <person name="Cohen S.P."/>
            <person name="Baruah I.K."/>
            <person name="Amoako-Attah I."/>
            <person name="Bukari Y."/>
            <person name="Meinhardt L.W."/>
            <person name="Bailey B.A."/>
        </authorList>
    </citation>
    <scope>NUCLEOTIDE SEQUENCE [LARGE SCALE GENOMIC DNA]</scope>
    <source>
        <strain evidence="1 2">GH-76</strain>
    </source>
</reference>
<name>A0ABR3EPC0_9AGAR</name>